<dbReference type="RefSeq" id="WP_321399037.1">
    <property type="nucleotide sequence ID" value="NZ_CP139487.1"/>
</dbReference>
<evidence type="ECO:0000313" key="2">
    <source>
        <dbReference type="EMBL" id="WPU66630.1"/>
    </source>
</evidence>
<keyword evidence="3" id="KW-1185">Reference proteome</keyword>
<organism evidence="2 3">
    <name type="scientific">Peredibacter starrii</name>
    <dbReference type="NCBI Taxonomy" id="28202"/>
    <lineage>
        <taxon>Bacteria</taxon>
        <taxon>Pseudomonadati</taxon>
        <taxon>Bdellovibrionota</taxon>
        <taxon>Bacteriovoracia</taxon>
        <taxon>Bacteriovoracales</taxon>
        <taxon>Bacteriovoracaceae</taxon>
        <taxon>Peredibacter</taxon>
    </lineage>
</organism>
<feature type="chain" id="PRO_5043937684" evidence="1">
    <location>
        <begin position="20"/>
        <end position="189"/>
    </location>
</feature>
<keyword evidence="1" id="KW-0732">Signal</keyword>
<evidence type="ECO:0000256" key="1">
    <source>
        <dbReference type="SAM" id="SignalP"/>
    </source>
</evidence>
<dbReference type="InterPro" id="IPR049346">
    <property type="entry name" value="Tsi1-like_sf"/>
</dbReference>
<sequence length="189" mass="20790">MKKIFTILTLLTATSFSFAKDCSFRKVDLTKREGTTGIYKISDKIALELLEEVEGPVWVVLNGTRKCKIDGGNFSGFYLSDSKKYVMTSEYSGSCGENRIFDINTCKIHSVKADYCGSAEVIGSKVIIKPACEPTEKGKAFCSSAKVYTITGADCILKLDEKASKALTKKELGVELPFDKGMTVTYPRK</sequence>
<reference evidence="2 3" key="1">
    <citation type="submission" date="2023-11" db="EMBL/GenBank/DDBJ databases">
        <title>Peredibacter starrii A3.12.</title>
        <authorList>
            <person name="Mitchell R.J."/>
        </authorList>
    </citation>
    <scope>NUCLEOTIDE SEQUENCE [LARGE SCALE GENOMIC DNA]</scope>
    <source>
        <strain evidence="2 3">A3.12</strain>
    </source>
</reference>
<feature type="signal peptide" evidence="1">
    <location>
        <begin position="1"/>
        <end position="19"/>
    </location>
</feature>
<dbReference type="EMBL" id="CP139487">
    <property type="protein sequence ID" value="WPU66630.1"/>
    <property type="molecule type" value="Genomic_DNA"/>
</dbReference>
<dbReference type="KEGG" id="psti:SOO65_07720"/>
<protein>
    <submittedName>
        <fullName evidence="2">Uncharacterized protein</fullName>
    </submittedName>
</protein>
<evidence type="ECO:0000313" key="3">
    <source>
        <dbReference type="Proteomes" id="UP001324634"/>
    </source>
</evidence>
<gene>
    <name evidence="2" type="ORF">SOO65_07720</name>
</gene>
<proteinExistence type="predicted"/>
<dbReference type="Proteomes" id="UP001324634">
    <property type="component" value="Chromosome"/>
</dbReference>
<dbReference type="Gene3D" id="2.40.128.650">
    <property type="match status" value="1"/>
</dbReference>
<name>A0AAX4HUJ3_9BACT</name>
<dbReference type="AlphaFoldDB" id="A0AAX4HUJ3"/>
<accession>A0AAX4HUJ3</accession>